<evidence type="ECO:0000313" key="2">
    <source>
        <dbReference type="Proteomes" id="UP000095131"/>
    </source>
</evidence>
<dbReference type="PATRIC" id="fig|45658.6.peg.3167"/>
<sequence length="111" mass="12201">MKLTDWLVELDMMLGLSAMALLGALSQAASTESMNVRTIIAGVVMSTFVLALVYIGLESIEMDETLRLVLAGVAGYSARYILQAWNLIMERLAHNPIKMLSEIAKIWRGKG</sequence>
<evidence type="ECO:0000313" key="1">
    <source>
        <dbReference type="EMBL" id="ODS05167.1"/>
    </source>
</evidence>
<dbReference type="Proteomes" id="UP000095131">
    <property type="component" value="Unassembled WGS sequence"/>
</dbReference>
<dbReference type="AlphaFoldDB" id="A0A1B1NTH2"/>
<proteinExistence type="predicted"/>
<dbReference type="RefSeq" id="WP_006713351.1">
    <property type="nucleotide sequence ID" value="NZ_CP016308.1"/>
</dbReference>
<gene>
    <name evidence="1" type="ORF">VSF3289_04308</name>
</gene>
<dbReference type="EMBL" id="MDCJ01000007">
    <property type="protein sequence ID" value="ODS05167.1"/>
    <property type="molecule type" value="Genomic_DNA"/>
</dbReference>
<accession>A0A1B1NTH2</accession>
<protein>
    <submittedName>
        <fullName evidence="1">Uncharacterized protein</fullName>
    </submittedName>
</protein>
<reference evidence="1 2" key="1">
    <citation type="submission" date="2016-08" db="EMBL/GenBank/DDBJ databases">
        <title>Genome sequencing of Vibrio scophthalmi strain FP3289, an isolated from Paralichthys olivaceus.</title>
        <authorList>
            <person name="Han H.-J."/>
        </authorList>
    </citation>
    <scope>NUCLEOTIDE SEQUENCE [LARGE SCALE GENOMIC DNA]</scope>
    <source>
        <strain evidence="1 2">FP3289</strain>
    </source>
</reference>
<organism evidence="1 2">
    <name type="scientific">Vibrio scophthalmi</name>
    <dbReference type="NCBI Taxonomy" id="45658"/>
    <lineage>
        <taxon>Bacteria</taxon>
        <taxon>Pseudomonadati</taxon>
        <taxon>Pseudomonadota</taxon>
        <taxon>Gammaproteobacteria</taxon>
        <taxon>Vibrionales</taxon>
        <taxon>Vibrionaceae</taxon>
        <taxon>Vibrio</taxon>
    </lineage>
</organism>
<dbReference type="KEGG" id="vsc:VSVS12_03232"/>
<dbReference type="OrthoDB" id="7067262at2"/>
<name>A0A1B1NTH2_9VIBR</name>
<comment type="caution">
    <text evidence="1">The sequence shown here is derived from an EMBL/GenBank/DDBJ whole genome shotgun (WGS) entry which is preliminary data.</text>
</comment>